<dbReference type="InterPro" id="IPR007536">
    <property type="entry name" value="16SrRNA_methylTrfase_J"/>
</dbReference>
<dbReference type="EMBL" id="JBHMAH010000004">
    <property type="protein sequence ID" value="MFB9859643.1"/>
    <property type="molecule type" value="Genomic_DNA"/>
</dbReference>
<gene>
    <name evidence="1" type="ORF">ACFFLE_00790</name>
</gene>
<evidence type="ECO:0000313" key="2">
    <source>
        <dbReference type="Proteomes" id="UP001589740"/>
    </source>
</evidence>
<proteinExistence type="predicted"/>
<sequence length="261" mass="29642">MIITTGGKTDEETVLYAYSLADKYNALYVDRSKRSIETLKRHYNQDVVVASRSGTIIHPLSQKEPIHFHPNMAMVRAKRILGGRSDPFIETAGLQSGMHVLDCTMGLASDSLIASLAVGDAGRVTALESNPLLHLAVSEGLKRFHTQHAEIRKAMTRIEALHTPHHEFLQMQKDNSFDIIYFDPMFTETVETSDAMQIIHAQTDKSDLSLDTITEARRVARERIVMKDHWQSSRFHDLGFFQERRPSSLFHYGYINIDLSK</sequence>
<dbReference type="PANTHER" id="PTHR36112:SF1">
    <property type="entry name" value="RIBOSOMAL RNA SMALL SUBUNIT METHYLTRANSFERASE J"/>
    <property type="match status" value="1"/>
</dbReference>
<dbReference type="Gene3D" id="3.40.50.150">
    <property type="entry name" value="Vaccinia Virus protein VP39"/>
    <property type="match status" value="1"/>
</dbReference>
<accession>A0ABV5Z0U6</accession>
<evidence type="ECO:0000313" key="1">
    <source>
        <dbReference type="EMBL" id="MFB9859643.1"/>
    </source>
</evidence>
<dbReference type="EC" id="2.1.1.-" evidence="1"/>
<dbReference type="PANTHER" id="PTHR36112">
    <property type="entry name" value="RIBOSOMAL RNA SMALL SUBUNIT METHYLTRANSFERASE J"/>
    <property type="match status" value="1"/>
</dbReference>
<dbReference type="GO" id="GO:0032259">
    <property type="term" value="P:methylation"/>
    <property type="evidence" value="ECO:0007669"/>
    <property type="project" value="UniProtKB-KW"/>
</dbReference>
<keyword evidence="2" id="KW-1185">Reference proteome</keyword>
<dbReference type="Pfam" id="PF04445">
    <property type="entry name" value="SAM_MT"/>
    <property type="match status" value="1"/>
</dbReference>
<keyword evidence="1" id="KW-0808">Transferase</keyword>
<dbReference type="RefSeq" id="WP_380569282.1">
    <property type="nucleotide sequence ID" value="NZ_JBHMAH010000004.1"/>
</dbReference>
<protein>
    <submittedName>
        <fullName evidence="1">Class I SAM-dependent methyltransferase</fullName>
        <ecNumber evidence="1">2.1.1.-</ecNumber>
    </submittedName>
</protein>
<name>A0ABV5Z0U6_9STAP</name>
<dbReference type="InterPro" id="IPR029063">
    <property type="entry name" value="SAM-dependent_MTases_sf"/>
</dbReference>
<reference evidence="1 2" key="1">
    <citation type="submission" date="2024-09" db="EMBL/GenBank/DDBJ databases">
        <authorList>
            <person name="Sun Q."/>
            <person name="Mori K."/>
        </authorList>
    </citation>
    <scope>NUCLEOTIDE SEQUENCE [LARGE SCALE GENOMIC DNA]</scope>
    <source>
        <strain evidence="1 2">JCM 12822</strain>
    </source>
</reference>
<dbReference type="GO" id="GO:0008168">
    <property type="term" value="F:methyltransferase activity"/>
    <property type="evidence" value="ECO:0007669"/>
    <property type="project" value="UniProtKB-KW"/>
</dbReference>
<dbReference type="Proteomes" id="UP001589740">
    <property type="component" value="Unassembled WGS sequence"/>
</dbReference>
<comment type="caution">
    <text evidence="1">The sequence shown here is derived from an EMBL/GenBank/DDBJ whole genome shotgun (WGS) entry which is preliminary data.</text>
</comment>
<dbReference type="SUPFAM" id="SSF53335">
    <property type="entry name" value="S-adenosyl-L-methionine-dependent methyltransferases"/>
    <property type="match status" value="1"/>
</dbReference>
<keyword evidence="1" id="KW-0489">Methyltransferase</keyword>
<organism evidence="1 2">
    <name type="scientific">Salinicoccus siamensis</name>
    <dbReference type="NCBI Taxonomy" id="381830"/>
    <lineage>
        <taxon>Bacteria</taxon>
        <taxon>Bacillati</taxon>
        <taxon>Bacillota</taxon>
        <taxon>Bacilli</taxon>
        <taxon>Bacillales</taxon>
        <taxon>Staphylococcaceae</taxon>
        <taxon>Salinicoccus</taxon>
    </lineage>
</organism>